<dbReference type="AlphaFoldDB" id="A0A3N7HZY1"/>
<proteinExistence type="predicted"/>
<evidence type="ECO:0000313" key="2">
    <source>
        <dbReference type="Proteomes" id="UP000267464"/>
    </source>
</evidence>
<keyword evidence="2" id="KW-1185">Reference proteome</keyword>
<sequence>MIGSRDVALMLEGEFAKLGCVDKFLELPGDLREVVFEDVRIFQESGEIQRRFYREKDGAVDSSEQMKAFVRLLERAGLV</sequence>
<protein>
    <submittedName>
        <fullName evidence="1">Uncharacterized protein</fullName>
    </submittedName>
</protein>
<accession>A0A3N7HZY1</accession>
<name>A0A3N7HZY1_9BURK</name>
<evidence type="ECO:0000313" key="1">
    <source>
        <dbReference type="EMBL" id="RQP26681.1"/>
    </source>
</evidence>
<dbReference type="EMBL" id="QUSW01000001">
    <property type="protein sequence ID" value="RQP26681.1"/>
    <property type="molecule type" value="Genomic_DNA"/>
</dbReference>
<dbReference type="Proteomes" id="UP000267464">
    <property type="component" value="Unassembled WGS sequence"/>
</dbReference>
<reference evidence="1 2" key="1">
    <citation type="submission" date="2018-08" db="EMBL/GenBank/DDBJ databases">
        <authorList>
            <person name="Khan S.A."/>
            <person name="Jeon C.O."/>
            <person name="Chun B.H."/>
            <person name="Jeong S.E."/>
        </authorList>
    </citation>
    <scope>NUCLEOTIDE SEQUENCE [LARGE SCALE GENOMIC DNA]</scope>
    <source>
        <strain evidence="1 2">S-16</strain>
    </source>
</reference>
<organism evidence="1 2">
    <name type="scientific">Piscinibacter terrae</name>
    <dbReference type="NCBI Taxonomy" id="2496871"/>
    <lineage>
        <taxon>Bacteria</taxon>
        <taxon>Pseudomonadati</taxon>
        <taxon>Pseudomonadota</taxon>
        <taxon>Betaproteobacteria</taxon>
        <taxon>Burkholderiales</taxon>
        <taxon>Sphaerotilaceae</taxon>
        <taxon>Piscinibacter</taxon>
    </lineage>
</organism>
<reference evidence="1 2" key="2">
    <citation type="submission" date="2018-12" db="EMBL/GenBank/DDBJ databases">
        <title>Rhizobacter gummiphilus sp. nov., a rubber-degrading bacterium isolated from the soil of a botanical garden in Japan.</title>
        <authorList>
            <person name="Shunsuke S.S."/>
        </authorList>
    </citation>
    <scope>NUCLEOTIDE SEQUENCE [LARGE SCALE GENOMIC DNA]</scope>
    <source>
        <strain evidence="1 2">S-16</strain>
    </source>
</reference>
<gene>
    <name evidence="1" type="ORF">DZC73_06710</name>
</gene>
<comment type="caution">
    <text evidence="1">The sequence shown here is derived from an EMBL/GenBank/DDBJ whole genome shotgun (WGS) entry which is preliminary data.</text>
</comment>